<dbReference type="Proteomes" id="UP000824140">
    <property type="component" value="Unassembled WGS sequence"/>
</dbReference>
<gene>
    <name evidence="3" type="ORF">IAA84_13165</name>
</gene>
<protein>
    <submittedName>
        <fullName evidence="3">Germination protein YpeB</fullName>
    </submittedName>
</protein>
<sequence length="444" mass="47956">MERIQSRPDARMRFAAAALAVLLVAMAAAAGARDLALQRTRLQISAVYQKAFYESCELMNGLQLSLRKLLVSGSGAQEQALLGDISQQAQGIESNLAMLPLGQETVSGAVKFVNQVSDYARTLTNRLAAGGAIASDDWAQLNALADTMSELTVRMNDLLARYVNGEMVFTAEDFEVEGMDAGTSTQPAVDYPALLYDGPFSEGRETEVFAGLTGESVTRDEAQERLRAFARRAAGEVTALRYAGESAIPVECWEFSLTAGGYELSASVTKQGGHVLYMLPENDVTQSLLSRDECIDKGLAFLAAEGFGRMHVSYYRSYDGILTVNYAAMQEDVVLYPDLVKLQISLRDGAVIGIEASHYYANHIAREIAPPALSVSDAVGRVSDQLSVNGVKLCVIPLDVGEALCYECSASRGEENYLIYIDANTGMEREIMQVVNSGDGIIAQ</sequence>
<dbReference type="AlphaFoldDB" id="A0A9D1K6V8"/>
<comment type="caution">
    <text evidence="3">The sequence shown here is derived from an EMBL/GenBank/DDBJ whole genome shotgun (WGS) entry which is preliminary data.</text>
</comment>
<feature type="domain" description="Sporulation protein YpeB PepSY1 and PepSY2" evidence="1">
    <location>
        <begin position="190"/>
        <end position="368"/>
    </location>
</feature>
<name>A0A9D1K6V8_9FIRM</name>
<dbReference type="InterPro" id="IPR014239">
    <property type="entry name" value="YpeB_PepSY1-2"/>
</dbReference>
<reference evidence="3" key="1">
    <citation type="submission" date="2020-10" db="EMBL/GenBank/DDBJ databases">
        <authorList>
            <person name="Gilroy R."/>
        </authorList>
    </citation>
    <scope>NUCLEOTIDE SEQUENCE</scope>
    <source>
        <strain evidence="3">13766</strain>
    </source>
</reference>
<evidence type="ECO:0000313" key="3">
    <source>
        <dbReference type="EMBL" id="HIS93959.1"/>
    </source>
</evidence>
<accession>A0A9D1K6V8</accession>
<evidence type="ECO:0000259" key="1">
    <source>
        <dbReference type="Pfam" id="PF14620"/>
    </source>
</evidence>
<proteinExistence type="predicted"/>
<dbReference type="InterPro" id="IPR048402">
    <property type="entry name" value="YpeB_N"/>
</dbReference>
<dbReference type="Pfam" id="PF14620">
    <property type="entry name" value="YPEB_PepSY1-2"/>
    <property type="match status" value="1"/>
</dbReference>
<dbReference type="Pfam" id="PF20769">
    <property type="entry name" value="YPEB_N"/>
    <property type="match status" value="1"/>
</dbReference>
<organism evidence="3 4">
    <name type="scientific">Candidatus Alectryocaccomicrobium excrementavium</name>
    <dbReference type="NCBI Taxonomy" id="2840668"/>
    <lineage>
        <taxon>Bacteria</taxon>
        <taxon>Bacillati</taxon>
        <taxon>Bacillota</taxon>
        <taxon>Clostridia</taxon>
        <taxon>Candidatus Alectryocaccomicrobium</taxon>
    </lineage>
</organism>
<evidence type="ECO:0000259" key="2">
    <source>
        <dbReference type="Pfam" id="PF20769"/>
    </source>
</evidence>
<dbReference type="EMBL" id="DVJN01000250">
    <property type="protein sequence ID" value="HIS93959.1"/>
    <property type="molecule type" value="Genomic_DNA"/>
</dbReference>
<evidence type="ECO:0000313" key="4">
    <source>
        <dbReference type="Proteomes" id="UP000824140"/>
    </source>
</evidence>
<reference evidence="3" key="2">
    <citation type="journal article" date="2021" name="PeerJ">
        <title>Extensive microbial diversity within the chicken gut microbiome revealed by metagenomics and culture.</title>
        <authorList>
            <person name="Gilroy R."/>
            <person name="Ravi A."/>
            <person name="Getino M."/>
            <person name="Pursley I."/>
            <person name="Horton D.L."/>
            <person name="Alikhan N.F."/>
            <person name="Baker D."/>
            <person name="Gharbi K."/>
            <person name="Hall N."/>
            <person name="Watson M."/>
            <person name="Adriaenssens E.M."/>
            <person name="Foster-Nyarko E."/>
            <person name="Jarju S."/>
            <person name="Secka A."/>
            <person name="Antonio M."/>
            <person name="Oren A."/>
            <person name="Chaudhuri R.R."/>
            <person name="La Ragione R."/>
            <person name="Hildebrand F."/>
            <person name="Pallen M.J."/>
        </authorList>
    </citation>
    <scope>NUCLEOTIDE SEQUENCE</scope>
    <source>
        <strain evidence="3">13766</strain>
    </source>
</reference>
<dbReference type="GO" id="GO:0009847">
    <property type="term" value="P:spore germination"/>
    <property type="evidence" value="ECO:0007669"/>
    <property type="project" value="InterPro"/>
</dbReference>
<feature type="domain" description="Sporulation protein YpeB N-terminal" evidence="2">
    <location>
        <begin position="38"/>
        <end position="169"/>
    </location>
</feature>